<dbReference type="Gene3D" id="1.10.260.40">
    <property type="entry name" value="lambda repressor-like DNA-binding domains"/>
    <property type="match status" value="1"/>
</dbReference>
<dbReference type="Gene3D" id="1.10.10.2910">
    <property type="match status" value="1"/>
</dbReference>
<dbReference type="CDD" id="cd00093">
    <property type="entry name" value="HTH_XRE"/>
    <property type="match status" value="1"/>
</dbReference>
<dbReference type="EMBL" id="JASITI010000016">
    <property type="protein sequence ID" value="MDK9497041.1"/>
    <property type="molecule type" value="Genomic_DNA"/>
</dbReference>
<organism evidence="3 4">
    <name type="scientific">Streptomyces katrae</name>
    <dbReference type="NCBI Taxonomy" id="68223"/>
    <lineage>
        <taxon>Bacteria</taxon>
        <taxon>Bacillati</taxon>
        <taxon>Actinomycetota</taxon>
        <taxon>Actinomycetes</taxon>
        <taxon>Kitasatosporales</taxon>
        <taxon>Streptomycetaceae</taxon>
        <taxon>Streptomyces</taxon>
    </lineage>
</organism>
<dbReference type="PANTHER" id="PTHR43236">
    <property type="entry name" value="ANTITOXIN HIGA1"/>
    <property type="match status" value="1"/>
</dbReference>
<dbReference type="SMART" id="SM00530">
    <property type="entry name" value="HTH_XRE"/>
    <property type="match status" value="1"/>
</dbReference>
<keyword evidence="4" id="KW-1185">Reference proteome</keyword>
<comment type="similarity">
    <text evidence="1">Belongs to the short-chain fatty acyl-CoA assimilation regulator (ScfR) family.</text>
</comment>
<dbReference type="Pfam" id="PF01381">
    <property type="entry name" value="HTH_3"/>
    <property type="match status" value="1"/>
</dbReference>
<evidence type="ECO:0000313" key="4">
    <source>
        <dbReference type="Proteomes" id="UP001223390"/>
    </source>
</evidence>
<dbReference type="SUPFAM" id="SSF47413">
    <property type="entry name" value="lambda repressor-like DNA-binding domains"/>
    <property type="match status" value="1"/>
</dbReference>
<evidence type="ECO:0000256" key="1">
    <source>
        <dbReference type="ARBA" id="ARBA00007227"/>
    </source>
</evidence>
<dbReference type="PROSITE" id="PS50943">
    <property type="entry name" value="HTH_CROC1"/>
    <property type="match status" value="1"/>
</dbReference>
<protein>
    <submittedName>
        <fullName evidence="3">XRE family transcriptional regulator</fullName>
    </submittedName>
</protein>
<dbReference type="Proteomes" id="UP001223390">
    <property type="component" value="Unassembled WGS sequence"/>
</dbReference>
<gene>
    <name evidence="3" type="ORF">QEZ40_001689</name>
</gene>
<dbReference type="RefSeq" id="WP_285342859.1">
    <property type="nucleotide sequence ID" value="NZ_JASITI010000016.1"/>
</dbReference>
<dbReference type="InterPro" id="IPR052345">
    <property type="entry name" value="Rad_response_metalloprotease"/>
</dbReference>
<dbReference type="InterPro" id="IPR010359">
    <property type="entry name" value="IrrE_HExxH"/>
</dbReference>
<accession>A0ABT7GUS1</accession>
<evidence type="ECO:0000313" key="3">
    <source>
        <dbReference type="EMBL" id="MDK9497041.1"/>
    </source>
</evidence>
<proteinExistence type="inferred from homology"/>
<name>A0ABT7GUS1_9ACTN</name>
<dbReference type="PANTHER" id="PTHR43236:SF1">
    <property type="entry name" value="BLL7220 PROTEIN"/>
    <property type="match status" value="1"/>
</dbReference>
<feature type="domain" description="HTH cro/C1-type" evidence="2">
    <location>
        <begin position="7"/>
        <end position="61"/>
    </location>
</feature>
<sequence>MFTPERLVLARKRRRMTLAALAVEAGISAQSITAFENHRKSPSAETLTSLAAALGYPVPFFSRPVPVEMAPDAVSFRAPSKMTALERDSALSSGAIAADLNAWMEARFKLPTPNLPTFPHLAPGDAAAQLRAAWGLGESPVPNLVHLMEANGIRVFSLASDCLDADAFSTIKAARPFVFLNTRKTGQRGRFDAAHELGHLVLHCQHRVPRGRAIEPEADEFASAFLMPEAGIMAQQLHNASLERILSAKRKWGVSAMALTYRLRKLELLSEWRYTQTVKELARRGYRRGEPDPKAMARESSQLLAKVFQVLRTQGVSASDVADDLDISLTELNEYVFGLVPTTAVEGGGQQIQSSRPSLRLVHN</sequence>
<dbReference type="InterPro" id="IPR010982">
    <property type="entry name" value="Lambda_DNA-bd_dom_sf"/>
</dbReference>
<dbReference type="Pfam" id="PF06114">
    <property type="entry name" value="Peptidase_M78"/>
    <property type="match status" value="1"/>
</dbReference>
<reference evidence="3 4" key="1">
    <citation type="submission" date="2023-05" db="EMBL/GenBank/DDBJ databases">
        <title>Sequencing and Assembly of Streptomyces sp. NP73.</title>
        <authorList>
            <person name="Konwar A.N."/>
            <person name="Saikia K."/>
            <person name="Thakur D."/>
        </authorList>
    </citation>
    <scope>NUCLEOTIDE SEQUENCE [LARGE SCALE GENOMIC DNA]</scope>
    <source>
        <strain evidence="3 4">NP73</strain>
    </source>
</reference>
<dbReference type="InterPro" id="IPR001387">
    <property type="entry name" value="Cro/C1-type_HTH"/>
</dbReference>
<comment type="caution">
    <text evidence="3">The sequence shown here is derived from an EMBL/GenBank/DDBJ whole genome shotgun (WGS) entry which is preliminary data.</text>
</comment>
<evidence type="ECO:0000259" key="2">
    <source>
        <dbReference type="PROSITE" id="PS50943"/>
    </source>
</evidence>